<protein>
    <submittedName>
        <fullName evidence="1">Uncharacterized protein</fullName>
    </submittedName>
</protein>
<reference evidence="1 2" key="1">
    <citation type="submission" date="2020-08" db="EMBL/GenBank/DDBJ databases">
        <title>The Agave Microbiome: Exploring the role of microbial communities in plant adaptations to desert environments.</title>
        <authorList>
            <person name="Partida-Martinez L.P."/>
        </authorList>
    </citation>
    <scope>NUCLEOTIDE SEQUENCE [LARGE SCALE GENOMIC DNA]</scope>
    <source>
        <strain evidence="1 2">AS3.13</strain>
    </source>
</reference>
<name>A0A7X0JE04_9SPHN</name>
<evidence type="ECO:0000313" key="2">
    <source>
        <dbReference type="Proteomes" id="UP000522313"/>
    </source>
</evidence>
<comment type="caution">
    <text evidence="1">The sequence shown here is derived from an EMBL/GenBank/DDBJ whole genome shotgun (WGS) entry which is preliminary data.</text>
</comment>
<proteinExistence type="predicted"/>
<dbReference type="Proteomes" id="UP000522313">
    <property type="component" value="Unassembled WGS sequence"/>
</dbReference>
<dbReference type="EMBL" id="JACHBT010000013">
    <property type="protein sequence ID" value="MBB6505545.1"/>
    <property type="molecule type" value="Genomic_DNA"/>
</dbReference>
<evidence type="ECO:0000313" key="1">
    <source>
        <dbReference type="EMBL" id="MBB6505545.1"/>
    </source>
</evidence>
<dbReference type="AlphaFoldDB" id="A0A7X0JE04"/>
<reference evidence="1 2" key="2">
    <citation type="submission" date="2020-08" db="EMBL/GenBank/DDBJ databases">
        <authorList>
            <person name="Partida-Martinez L."/>
            <person name="Huntemann M."/>
            <person name="Clum A."/>
            <person name="Wang J."/>
            <person name="Palaniappan K."/>
            <person name="Ritter S."/>
            <person name="Chen I.-M."/>
            <person name="Stamatis D."/>
            <person name="Reddy T."/>
            <person name="O'Malley R."/>
            <person name="Daum C."/>
            <person name="Shapiro N."/>
            <person name="Ivanova N."/>
            <person name="Kyrpides N."/>
            <person name="Woyke T."/>
        </authorList>
    </citation>
    <scope>NUCLEOTIDE SEQUENCE [LARGE SCALE GENOMIC DNA]</scope>
    <source>
        <strain evidence="1 2">AS3.13</strain>
    </source>
</reference>
<sequence>MLFLATALALAGPSGIAAPKTEPPRSLTIAVDHPIGAEASTMARYLRGGGVVLPRTFESDQAIRGEVLSVNHNGAVDVVVLTTHGSPDHLTARVAADQRLRTGIEIGIACRRQDATATTAEVSECRLVSAPGMPPAAITFTGAH</sequence>
<organism evidence="1 2">
    <name type="scientific">Sphingomonas endophytica</name>
    <dbReference type="NCBI Taxonomy" id="869719"/>
    <lineage>
        <taxon>Bacteria</taxon>
        <taxon>Pseudomonadati</taxon>
        <taxon>Pseudomonadota</taxon>
        <taxon>Alphaproteobacteria</taxon>
        <taxon>Sphingomonadales</taxon>
        <taxon>Sphingomonadaceae</taxon>
        <taxon>Sphingomonas</taxon>
    </lineage>
</organism>
<dbReference type="RefSeq" id="WP_184506384.1">
    <property type="nucleotide sequence ID" value="NZ_JACHBT010000013.1"/>
</dbReference>
<gene>
    <name evidence="1" type="ORF">F4693_002537</name>
</gene>
<accession>A0A7X0JE04</accession>